<feature type="transmembrane region" description="Helical" evidence="12">
    <location>
        <begin position="333"/>
        <end position="353"/>
    </location>
</feature>
<evidence type="ECO:0000313" key="15">
    <source>
        <dbReference type="EMBL" id="VFK53202.1"/>
    </source>
</evidence>
<protein>
    <recommendedName>
        <fullName evidence="4">Cell division protein FtsX</fullName>
    </recommendedName>
</protein>
<dbReference type="GO" id="GO:0032153">
    <property type="term" value="C:cell division site"/>
    <property type="evidence" value="ECO:0007669"/>
    <property type="project" value="TreeGrafter"/>
</dbReference>
<evidence type="ECO:0000313" key="16">
    <source>
        <dbReference type="EMBL" id="VFK54018.1"/>
    </source>
</evidence>
<dbReference type="InterPro" id="IPR003838">
    <property type="entry name" value="ABC3_permease_C"/>
</dbReference>
<evidence type="ECO:0000259" key="13">
    <source>
        <dbReference type="Pfam" id="PF02687"/>
    </source>
</evidence>
<evidence type="ECO:0000259" key="14">
    <source>
        <dbReference type="Pfam" id="PF18075"/>
    </source>
</evidence>
<evidence type="ECO:0000256" key="10">
    <source>
        <dbReference type="ARBA" id="ARBA00023136"/>
    </source>
</evidence>
<dbReference type="Pfam" id="PF18075">
    <property type="entry name" value="FtsX_ECD"/>
    <property type="match status" value="1"/>
</dbReference>
<evidence type="ECO:0000256" key="5">
    <source>
        <dbReference type="ARBA" id="ARBA00022475"/>
    </source>
</evidence>
<keyword evidence="11" id="KW-0131">Cell cycle</keyword>
<feature type="domain" description="FtsX extracellular" evidence="14">
    <location>
        <begin position="120"/>
        <end position="212"/>
    </location>
</feature>
<keyword evidence="8 12" id="KW-0812">Transmembrane</keyword>
<accession>A0A450ZHB6</accession>
<dbReference type="EMBL" id="CAADFY010000017">
    <property type="protein sequence ID" value="VFK53202.1"/>
    <property type="molecule type" value="Genomic_DNA"/>
</dbReference>
<evidence type="ECO:0000256" key="7">
    <source>
        <dbReference type="ARBA" id="ARBA00022618"/>
    </source>
</evidence>
<dbReference type="PANTHER" id="PTHR47755">
    <property type="entry name" value="CELL DIVISION PROTEIN FTSX"/>
    <property type="match status" value="1"/>
</dbReference>
<dbReference type="Gene3D" id="3.30.70.3040">
    <property type="match status" value="1"/>
</dbReference>
<feature type="transmembrane region" description="Helical" evidence="12">
    <location>
        <begin position="183"/>
        <end position="203"/>
    </location>
</feature>
<dbReference type="GO" id="GO:0005886">
    <property type="term" value="C:plasma membrane"/>
    <property type="evidence" value="ECO:0007669"/>
    <property type="project" value="UniProtKB-SubCell"/>
</dbReference>
<dbReference type="AlphaFoldDB" id="A0A450ZHB6"/>
<evidence type="ECO:0000256" key="8">
    <source>
        <dbReference type="ARBA" id="ARBA00022692"/>
    </source>
</evidence>
<sequence>MNIRKSPSKMMRNHRIGHRGKFVIFQEKISAWLMWHLRTIFSGLWQLIHARLVILGQVSSTWAIRHLQVIFATVGQLVHAPITTLMTGAVIGIALALPAGLYVLMENTQEISRKWEGSAQISLFLKINRTDDDAQTLAEELRKYPELERVEVVTRSKALAEYQQLSGFDAVIEALGGKNPLPAVLILYPIPSYSSLMAIQHMLDKLEKRDEVEIAQFDLQWLKRLYTMTEIVRRGILGLAILLALGILLIIGNTIRLGIQNRRDEIEITKLFGASNTFIRRPFLYTGLWYGLLGGMIAWIFVTTFFVFLRGPINELATLYHSSVPLIFLETDILFILLTTGAILGLSGSWIAVSRHLDAIDPS</sequence>
<dbReference type="Pfam" id="PF02687">
    <property type="entry name" value="FtsX"/>
    <property type="match status" value="1"/>
</dbReference>
<evidence type="ECO:0000256" key="4">
    <source>
        <dbReference type="ARBA" id="ARBA00021907"/>
    </source>
</evidence>
<dbReference type="InterPro" id="IPR047590">
    <property type="entry name" value="FtsX_proteobact-type"/>
</dbReference>
<feature type="domain" description="ABC3 transporter permease C-terminal" evidence="13">
    <location>
        <begin position="239"/>
        <end position="355"/>
    </location>
</feature>
<dbReference type="EMBL" id="CAADFV010000019">
    <property type="protein sequence ID" value="VFK54018.1"/>
    <property type="molecule type" value="Genomic_DNA"/>
</dbReference>
<comment type="subcellular location">
    <subcellularLocation>
        <location evidence="1">Cell inner membrane</location>
        <topology evidence="1">Multi-pass membrane protein</topology>
    </subcellularLocation>
</comment>
<reference evidence="15" key="1">
    <citation type="submission" date="2019-02" db="EMBL/GenBank/DDBJ databases">
        <authorList>
            <person name="Gruber-Vodicka R. H."/>
            <person name="Seah K. B. B."/>
        </authorList>
    </citation>
    <scope>NUCLEOTIDE SEQUENCE</scope>
    <source>
        <strain evidence="16">BECK_BY2</strain>
        <strain evidence="15">BECK_BY3</strain>
    </source>
</reference>
<name>A0A450ZHB6_9GAMM</name>
<gene>
    <name evidence="16" type="ORF">BECKTUN1418E_GA0071001_101933</name>
    <name evidence="15" type="ORF">BECKTUN1418F_GA0071002_101733</name>
</gene>
<feature type="transmembrane region" description="Helical" evidence="12">
    <location>
        <begin position="231"/>
        <end position="252"/>
    </location>
</feature>
<dbReference type="PANTHER" id="PTHR47755:SF1">
    <property type="entry name" value="CELL DIVISION PROTEIN FTSX"/>
    <property type="match status" value="1"/>
</dbReference>
<dbReference type="InterPro" id="IPR040690">
    <property type="entry name" value="FtsX_ECD"/>
</dbReference>
<dbReference type="GO" id="GO:0051301">
    <property type="term" value="P:cell division"/>
    <property type="evidence" value="ECO:0007669"/>
    <property type="project" value="UniProtKB-KW"/>
</dbReference>
<evidence type="ECO:0000256" key="11">
    <source>
        <dbReference type="ARBA" id="ARBA00023306"/>
    </source>
</evidence>
<evidence type="ECO:0000256" key="3">
    <source>
        <dbReference type="ARBA" id="ARBA00011160"/>
    </source>
</evidence>
<evidence type="ECO:0000256" key="12">
    <source>
        <dbReference type="SAM" id="Phobius"/>
    </source>
</evidence>
<keyword evidence="7 15" id="KW-0132">Cell division</keyword>
<evidence type="ECO:0000256" key="6">
    <source>
        <dbReference type="ARBA" id="ARBA00022519"/>
    </source>
</evidence>
<keyword evidence="6" id="KW-0997">Cell inner membrane</keyword>
<evidence type="ECO:0000256" key="1">
    <source>
        <dbReference type="ARBA" id="ARBA00004429"/>
    </source>
</evidence>
<comment type="similarity">
    <text evidence="2">Belongs to the ABC-4 integral membrane protein family. FtsX subfamily.</text>
</comment>
<organism evidence="15">
    <name type="scientific">Candidatus Kentrum sp. TUN</name>
    <dbReference type="NCBI Taxonomy" id="2126343"/>
    <lineage>
        <taxon>Bacteria</taxon>
        <taxon>Pseudomonadati</taxon>
        <taxon>Pseudomonadota</taxon>
        <taxon>Gammaproteobacteria</taxon>
        <taxon>Candidatus Kentrum</taxon>
    </lineage>
</organism>
<dbReference type="NCBIfam" id="TIGR00439">
    <property type="entry name" value="FtsX_Gneg"/>
    <property type="match status" value="1"/>
</dbReference>
<keyword evidence="5" id="KW-1003">Cell membrane</keyword>
<dbReference type="InterPro" id="IPR004513">
    <property type="entry name" value="FtsX"/>
</dbReference>
<feature type="transmembrane region" description="Helical" evidence="12">
    <location>
        <begin position="288"/>
        <end position="313"/>
    </location>
</feature>
<keyword evidence="9 12" id="KW-1133">Transmembrane helix</keyword>
<evidence type="ECO:0000256" key="9">
    <source>
        <dbReference type="ARBA" id="ARBA00022989"/>
    </source>
</evidence>
<comment type="subunit">
    <text evidence="3">Forms a membrane-associated complex with FtsE.</text>
</comment>
<proteinExistence type="inferred from homology"/>
<evidence type="ECO:0000256" key="2">
    <source>
        <dbReference type="ARBA" id="ARBA00007379"/>
    </source>
</evidence>
<feature type="transmembrane region" description="Helical" evidence="12">
    <location>
        <begin position="79"/>
        <end position="104"/>
    </location>
</feature>
<keyword evidence="10 12" id="KW-0472">Membrane</keyword>